<dbReference type="InterPro" id="IPR010921">
    <property type="entry name" value="Trp_repressor/repl_initiator"/>
</dbReference>
<sequence length="131" mass="15785">MKLKLEDKINIIKLIEENETKKNIMNLCNISKSRLNTIYSLYKIHGYQGLVRKHNNKYSYDFKIQIIKEIKNGEPMNKIANKLNINVGLIYSWFKKYSNLDYNGLNRKQGRPRKMKFEYQKKIKMIYVKCK</sequence>
<gene>
    <name evidence="2" type="ORF">DCBHLPFO_00259</name>
    <name evidence="3" type="ORF">V2E25_01100</name>
</gene>
<evidence type="ECO:0000313" key="2">
    <source>
        <dbReference type="EMBL" id="MDI3349680.1"/>
    </source>
</evidence>
<dbReference type="InterPro" id="IPR002514">
    <property type="entry name" value="Transposase_8"/>
</dbReference>
<protein>
    <submittedName>
        <fullName evidence="2">Helix-turn-helix domain-containing protein</fullName>
    </submittedName>
</protein>
<name>A0AA43R019_MYCAR</name>
<dbReference type="AlphaFoldDB" id="A0AA43R019"/>
<dbReference type="SUPFAM" id="SSF48295">
    <property type="entry name" value="TrpR-like"/>
    <property type="match status" value="1"/>
</dbReference>
<dbReference type="PANTHER" id="PTHR33795:SF1">
    <property type="entry name" value="INSERTION ELEMENT IS150 PROTEIN INSJ"/>
    <property type="match status" value="1"/>
</dbReference>
<evidence type="ECO:0000313" key="4">
    <source>
        <dbReference type="Proteomes" id="UP001162175"/>
    </source>
</evidence>
<evidence type="ECO:0000259" key="1">
    <source>
        <dbReference type="Pfam" id="PF04218"/>
    </source>
</evidence>
<reference evidence="3" key="2">
    <citation type="submission" date="2024-01" db="EMBL/GenBank/DDBJ databases">
        <title>Complete genome sequence of Mycoplasma arginini type strain G 230.</title>
        <authorList>
            <person name="Spergser J."/>
        </authorList>
    </citation>
    <scope>NUCLEOTIDE SEQUENCE</scope>
    <source>
        <strain evidence="3">NCTC 10129</strain>
    </source>
</reference>
<accession>A0AA43R019</accession>
<dbReference type="Proteomes" id="UP001432074">
    <property type="component" value="Chromosome"/>
</dbReference>
<evidence type="ECO:0000313" key="5">
    <source>
        <dbReference type="Proteomes" id="UP001432074"/>
    </source>
</evidence>
<dbReference type="GO" id="GO:0006313">
    <property type="term" value="P:DNA transposition"/>
    <property type="evidence" value="ECO:0007669"/>
    <property type="project" value="InterPro"/>
</dbReference>
<dbReference type="Gene3D" id="1.10.10.60">
    <property type="entry name" value="Homeodomain-like"/>
    <property type="match status" value="1"/>
</dbReference>
<dbReference type="Gene3D" id="1.10.10.10">
    <property type="entry name" value="Winged helix-like DNA-binding domain superfamily/Winged helix DNA-binding domain"/>
    <property type="match status" value="1"/>
</dbReference>
<dbReference type="Pfam" id="PF01527">
    <property type="entry name" value="HTH_Tnp_1"/>
    <property type="match status" value="1"/>
</dbReference>
<reference evidence="2" key="1">
    <citation type="submission" date="2022-11" db="EMBL/GenBank/DDBJ databases">
        <title>Draft genome of Mycoplasma arginini isolated from fly.</title>
        <authorList>
            <person name="Severgnini M."/>
            <person name="Gioia G."/>
            <person name="Cremonesi P."/>
            <person name="Moroni P."/>
            <person name="Addis M.F."/>
            <person name="Castiglioni B."/>
        </authorList>
    </citation>
    <scope>NUCLEOTIDE SEQUENCE</scope>
    <source>
        <strain evidence="2">QMP CG1-1632</strain>
    </source>
</reference>
<dbReference type="GO" id="GO:0004803">
    <property type="term" value="F:transposase activity"/>
    <property type="evidence" value="ECO:0007669"/>
    <property type="project" value="InterPro"/>
</dbReference>
<evidence type="ECO:0000313" key="3">
    <source>
        <dbReference type="EMBL" id="WVN22179.1"/>
    </source>
</evidence>
<dbReference type="EMBL" id="CP143577">
    <property type="protein sequence ID" value="WVN22179.1"/>
    <property type="molecule type" value="Genomic_DNA"/>
</dbReference>
<dbReference type="InterPro" id="IPR007889">
    <property type="entry name" value="HTH_Psq"/>
</dbReference>
<dbReference type="EMBL" id="JAPFAR010000086">
    <property type="protein sequence ID" value="MDI3349680.1"/>
    <property type="molecule type" value="Genomic_DNA"/>
</dbReference>
<organism evidence="2 4">
    <name type="scientific">Mycoplasmopsis arginini</name>
    <name type="common">Mycoplasma arginini</name>
    <dbReference type="NCBI Taxonomy" id="2094"/>
    <lineage>
        <taxon>Bacteria</taxon>
        <taxon>Bacillati</taxon>
        <taxon>Mycoplasmatota</taxon>
        <taxon>Mycoplasmoidales</taxon>
        <taxon>Metamycoplasmataceae</taxon>
        <taxon>Mycoplasmopsis</taxon>
    </lineage>
</organism>
<dbReference type="InterPro" id="IPR052057">
    <property type="entry name" value="IS150/IS1296_orfA-like"/>
</dbReference>
<dbReference type="Pfam" id="PF04218">
    <property type="entry name" value="CENP-B_N"/>
    <property type="match status" value="1"/>
</dbReference>
<proteinExistence type="predicted"/>
<dbReference type="PANTHER" id="PTHR33795">
    <property type="entry name" value="INSERTION ELEMENT IS150 PROTEIN INSJ"/>
    <property type="match status" value="1"/>
</dbReference>
<dbReference type="GO" id="GO:0043565">
    <property type="term" value="F:sequence-specific DNA binding"/>
    <property type="evidence" value="ECO:0007669"/>
    <property type="project" value="InterPro"/>
</dbReference>
<dbReference type="RefSeq" id="WP_129694519.1">
    <property type="nucleotide sequence ID" value="NZ_CP143577.1"/>
</dbReference>
<dbReference type="InterPro" id="IPR036388">
    <property type="entry name" value="WH-like_DNA-bd_sf"/>
</dbReference>
<keyword evidence="5" id="KW-1185">Reference proteome</keyword>
<feature type="domain" description="HTH psq-type" evidence="1">
    <location>
        <begin position="3"/>
        <end position="38"/>
    </location>
</feature>
<dbReference type="Proteomes" id="UP001162175">
    <property type="component" value="Unassembled WGS sequence"/>
</dbReference>